<comment type="caution">
    <text evidence="2">The sequence shown here is derived from an EMBL/GenBank/DDBJ whole genome shotgun (WGS) entry which is preliminary data.</text>
</comment>
<feature type="transmembrane region" description="Helical" evidence="1">
    <location>
        <begin position="87"/>
        <end position="111"/>
    </location>
</feature>
<feature type="transmembrane region" description="Helical" evidence="1">
    <location>
        <begin position="16"/>
        <end position="35"/>
    </location>
</feature>
<dbReference type="AlphaFoldDB" id="A0A3E3E713"/>
<name>A0A3E3E713_9FIRM</name>
<gene>
    <name evidence="2" type="ORF">DXB93_17700</name>
</gene>
<keyword evidence="1" id="KW-0472">Membrane</keyword>
<feature type="transmembrane region" description="Helical" evidence="1">
    <location>
        <begin position="145"/>
        <end position="167"/>
    </location>
</feature>
<evidence type="ECO:0000313" key="3">
    <source>
        <dbReference type="Proteomes" id="UP000261032"/>
    </source>
</evidence>
<organism evidence="2 3">
    <name type="scientific">Thomasclavelia ramosa</name>
    <dbReference type="NCBI Taxonomy" id="1547"/>
    <lineage>
        <taxon>Bacteria</taxon>
        <taxon>Bacillati</taxon>
        <taxon>Bacillota</taxon>
        <taxon>Erysipelotrichia</taxon>
        <taxon>Erysipelotrichales</taxon>
        <taxon>Coprobacillaceae</taxon>
        <taxon>Thomasclavelia</taxon>
    </lineage>
</organism>
<accession>A0A3E3E713</accession>
<dbReference type="Proteomes" id="UP000261032">
    <property type="component" value="Unassembled WGS sequence"/>
</dbReference>
<evidence type="ECO:0000256" key="1">
    <source>
        <dbReference type="SAM" id="Phobius"/>
    </source>
</evidence>
<feature type="transmembrane region" description="Helical" evidence="1">
    <location>
        <begin position="187"/>
        <end position="209"/>
    </location>
</feature>
<dbReference type="PANTHER" id="PTHR41309">
    <property type="entry name" value="MEMBRANE PROTEIN-RELATED"/>
    <property type="match status" value="1"/>
</dbReference>
<sequence>MKGLLMKDLLVIQKKYGITRIIMDIFIIVALMLFLKGTGAIYISLLLIPVEIMTMIISLTTCDEQWKWGKYVVALPVSKTTIVKSRYIVALIMTCIGFGVALLVNTITYFIFPQFAFGYYMFIACASFAVTLVFLSFVLPSNYSLGVNAGFAVMFTLVIILVVLAVWTNVTNNSILWFVVDNFELSIGIAFIIVIALAFSSYLLSKAFFTRKYN</sequence>
<feature type="transmembrane region" description="Helical" evidence="1">
    <location>
        <begin position="41"/>
        <end position="60"/>
    </location>
</feature>
<dbReference type="PANTHER" id="PTHR41309:SF2">
    <property type="entry name" value="MEMBRANE PROTEIN"/>
    <property type="match status" value="1"/>
</dbReference>
<feature type="transmembrane region" description="Helical" evidence="1">
    <location>
        <begin position="117"/>
        <end position="138"/>
    </location>
</feature>
<dbReference type="RefSeq" id="WP_003423062.1">
    <property type="nucleotide sequence ID" value="NZ_JBCIUC010000001.1"/>
</dbReference>
<keyword evidence="1" id="KW-0812">Transmembrane</keyword>
<dbReference type="Pfam" id="PF13346">
    <property type="entry name" value="ABC2_membrane_5"/>
    <property type="match status" value="1"/>
</dbReference>
<protein>
    <submittedName>
        <fullName evidence="2">ABC-2 transporter permease</fullName>
    </submittedName>
</protein>
<keyword evidence="1" id="KW-1133">Transmembrane helix</keyword>
<evidence type="ECO:0000313" key="2">
    <source>
        <dbReference type="EMBL" id="RGD77799.1"/>
    </source>
</evidence>
<reference evidence="2 3" key="1">
    <citation type="submission" date="2018-08" db="EMBL/GenBank/DDBJ databases">
        <title>A genome reference for cultivated species of the human gut microbiota.</title>
        <authorList>
            <person name="Zou Y."/>
            <person name="Xue W."/>
            <person name="Luo G."/>
        </authorList>
    </citation>
    <scope>NUCLEOTIDE SEQUENCE [LARGE SCALE GENOMIC DNA]</scope>
    <source>
        <strain evidence="2 3">OM06-4</strain>
    </source>
</reference>
<dbReference type="EMBL" id="QUSL01000052">
    <property type="protein sequence ID" value="RGD77799.1"/>
    <property type="molecule type" value="Genomic_DNA"/>
</dbReference>
<dbReference type="InterPro" id="IPR025699">
    <property type="entry name" value="ABC2_memb-like"/>
</dbReference>
<proteinExistence type="predicted"/>